<evidence type="ECO:0000313" key="2">
    <source>
        <dbReference type="Proteomes" id="UP000299102"/>
    </source>
</evidence>
<name>A0A4C1Y4E6_EUMVA</name>
<proteinExistence type="predicted"/>
<keyword evidence="2" id="KW-1185">Reference proteome</keyword>
<evidence type="ECO:0000313" key="1">
    <source>
        <dbReference type="EMBL" id="GBP70380.1"/>
    </source>
</evidence>
<dbReference type="Proteomes" id="UP000299102">
    <property type="component" value="Unassembled WGS sequence"/>
</dbReference>
<comment type="caution">
    <text evidence="1">The sequence shown here is derived from an EMBL/GenBank/DDBJ whole genome shotgun (WGS) entry which is preliminary data.</text>
</comment>
<dbReference type="AlphaFoldDB" id="A0A4C1Y4E6"/>
<accession>A0A4C1Y4E6</accession>
<protein>
    <submittedName>
        <fullName evidence="1">Uncharacterized protein</fullName>
    </submittedName>
</protein>
<dbReference type="EMBL" id="BGZK01001072">
    <property type="protein sequence ID" value="GBP70380.1"/>
    <property type="molecule type" value="Genomic_DNA"/>
</dbReference>
<gene>
    <name evidence="1" type="ORF">EVAR_45647_1</name>
</gene>
<reference evidence="1 2" key="1">
    <citation type="journal article" date="2019" name="Commun. Biol.">
        <title>The bagworm genome reveals a unique fibroin gene that provides high tensile strength.</title>
        <authorList>
            <person name="Kono N."/>
            <person name="Nakamura H."/>
            <person name="Ohtoshi R."/>
            <person name="Tomita M."/>
            <person name="Numata K."/>
            <person name="Arakawa K."/>
        </authorList>
    </citation>
    <scope>NUCLEOTIDE SEQUENCE [LARGE SCALE GENOMIC DNA]</scope>
</reference>
<sequence length="211" mass="23924">MKPIAEVAWNRPSKILLRSFGSQSRGRGLDSERVPMASLLSCKKRRRHTLILFTNTVLANGEGKRGDATINPQKNLQRHAKFMNLFLEMSAENNDKNLLSPAHEEIEVYVLVTEAECTRDHRDKNNQQTLSRNSIFLHDFLELEPSTATSAGSDLVATVFANEHSRRANEQASDQRVDGHRRPWTFATPEESQVCCRPLGRKWVSKGGRSR</sequence>
<organism evidence="1 2">
    <name type="scientific">Eumeta variegata</name>
    <name type="common">Bagworm moth</name>
    <name type="synonym">Eumeta japonica</name>
    <dbReference type="NCBI Taxonomy" id="151549"/>
    <lineage>
        <taxon>Eukaryota</taxon>
        <taxon>Metazoa</taxon>
        <taxon>Ecdysozoa</taxon>
        <taxon>Arthropoda</taxon>
        <taxon>Hexapoda</taxon>
        <taxon>Insecta</taxon>
        <taxon>Pterygota</taxon>
        <taxon>Neoptera</taxon>
        <taxon>Endopterygota</taxon>
        <taxon>Lepidoptera</taxon>
        <taxon>Glossata</taxon>
        <taxon>Ditrysia</taxon>
        <taxon>Tineoidea</taxon>
        <taxon>Psychidae</taxon>
        <taxon>Oiketicinae</taxon>
        <taxon>Eumeta</taxon>
    </lineage>
</organism>